<proteinExistence type="predicted"/>
<gene>
    <name evidence="1" type="ORF">SOCE836_096950</name>
</gene>
<reference evidence="1 2" key="1">
    <citation type="submission" date="2015-09" db="EMBL/GenBank/DDBJ databases">
        <title>Sorangium comparison.</title>
        <authorList>
            <person name="Zaburannyi N."/>
            <person name="Bunk B."/>
            <person name="Overmann J."/>
            <person name="Mueller R."/>
        </authorList>
    </citation>
    <scope>NUCLEOTIDE SEQUENCE [LARGE SCALE GENOMIC DNA]</scope>
    <source>
        <strain evidence="1 2">So ce836</strain>
    </source>
</reference>
<dbReference type="PANTHER" id="PTHR35861:SF1">
    <property type="entry name" value="PHAGE TAIL SHEATH PROTEIN"/>
    <property type="match status" value="1"/>
</dbReference>
<dbReference type="InterPro" id="IPR052042">
    <property type="entry name" value="Tail_sheath_structural"/>
</dbReference>
<protein>
    <recommendedName>
        <fullName evidence="3">Tail sheath protein C-terminal domain-containing protein</fullName>
    </recommendedName>
</protein>
<dbReference type="AlphaFoldDB" id="A0A4P2R373"/>
<accession>A0A4P2R373</accession>
<dbReference type="Proteomes" id="UP000295497">
    <property type="component" value="Chromosome"/>
</dbReference>
<organism evidence="1 2">
    <name type="scientific">Sorangium cellulosum</name>
    <name type="common">Polyangium cellulosum</name>
    <dbReference type="NCBI Taxonomy" id="56"/>
    <lineage>
        <taxon>Bacteria</taxon>
        <taxon>Pseudomonadati</taxon>
        <taxon>Myxococcota</taxon>
        <taxon>Polyangia</taxon>
        <taxon>Polyangiales</taxon>
        <taxon>Polyangiaceae</taxon>
        <taxon>Sorangium</taxon>
    </lineage>
</organism>
<name>A0A4P2R373_SORCE</name>
<evidence type="ECO:0000313" key="1">
    <source>
        <dbReference type="EMBL" id="AUX37470.1"/>
    </source>
</evidence>
<sequence length="560" mass="60021">MRGLVIELQAPLAPPAPNRADVACFVGFVARRAGASGPLPSIVPPAGAQAADYPLYRWFHEQGWVRSNERIYDRASSSAHLASPDLAPPSPPAWTLSDADLDLLLDVPVPIDSWEAFERLFAWDRRPFTVSGGAPLAGPSYLGAAVRSFFAQGGRRCYVIRVGDPWRYDAEPAVRRAGIDKLLGLSTAGGAKLPPDRRDRATWKGIGHLYGLPEVSFVCLPDLADAVAAERPWPSAAASAPPGEEVFAACAERPSIPADRFVRGFEPPRADEAGYAAWAGAIRRIGTMLQRELREIQLVASIPLPHPSVPAARADLLRFLASSGWLGAQLNGEEGSAPDGLSSAFVQLAWPWVKTLGSRGLPAELESPDALLTGVLSRNALTRGAYRSAARLPVAEVFDVEPGLRNEDLALPEVGARLVQRVSLIGQTPRGIEVLSDVTTSLDEAYRQANVNRLVTAIVRAACALGEDVLFEAQNPRLWASIRASIESLLVALWQEGALAGATPAKAFQVRCDRSTMSERDLDEGRLVVEITLQATAVIERIRVVLAMSTGVTTAQVTAA</sequence>
<dbReference type="RefSeq" id="WP_129580096.1">
    <property type="nucleotide sequence ID" value="NZ_CP012672.1"/>
</dbReference>
<dbReference type="PANTHER" id="PTHR35861">
    <property type="match status" value="1"/>
</dbReference>
<evidence type="ECO:0000313" key="2">
    <source>
        <dbReference type="Proteomes" id="UP000295497"/>
    </source>
</evidence>
<dbReference type="EMBL" id="CP012672">
    <property type="protein sequence ID" value="AUX37470.1"/>
    <property type="molecule type" value="Genomic_DNA"/>
</dbReference>
<evidence type="ECO:0008006" key="3">
    <source>
        <dbReference type="Google" id="ProtNLM"/>
    </source>
</evidence>